<dbReference type="PANTHER" id="PTHR24291:SF50">
    <property type="entry name" value="BIFUNCTIONAL ALBAFLAVENONE MONOOXYGENASE_TERPENE SYNTHASE"/>
    <property type="match status" value="1"/>
</dbReference>
<protein>
    <submittedName>
        <fullName evidence="8">Cytochrome P450 4C1 isoform X2</fullName>
    </submittedName>
</protein>
<dbReference type="Proteomes" id="UP001652625">
    <property type="component" value="Chromosome 04"/>
</dbReference>
<evidence type="ECO:0000313" key="8">
    <source>
        <dbReference type="RefSeq" id="XP_065651582.1"/>
    </source>
</evidence>
<dbReference type="PRINTS" id="PR00465">
    <property type="entry name" value="EP450IV"/>
</dbReference>
<dbReference type="InterPro" id="IPR001128">
    <property type="entry name" value="Cyt_P450"/>
</dbReference>
<evidence type="ECO:0000256" key="1">
    <source>
        <dbReference type="ARBA" id="ARBA00010617"/>
    </source>
</evidence>
<dbReference type="InterPro" id="IPR050196">
    <property type="entry name" value="Cytochrome_P450_Monoox"/>
</dbReference>
<evidence type="ECO:0000256" key="2">
    <source>
        <dbReference type="ARBA" id="ARBA00022617"/>
    </source>
</evidence>
<comment type="similarity">
    <text evidence="1">Belongs to the cytochrome P450 family.</text>
</comment>
<evidence type="ECO:0000256" key="3">
    <source>
        <dbReference type="ARBA" id="ARBA00022723"/>
    </source>
</evidence>
<dbReference type="SUPFAM" id="SSF48264">
    <property type="entry name" value="Cytochrome P450"/>
    <property type="match status" value="1"/>
</dbReference>
<dbReference type="RefSeq" id="XP_065651582.1">
    <property type="nucleotide sequence ID" value="XM_065795510.1"/>
</dbReference>
<dbReference type="Pfam" id="PF00067">
    <property type="entry name" value="p450"/>
    <property type="match status" value="1"/>
</dbReference>
<dbReference type="PANTHER" id="PTHR24291">
    <property type="entry name" value="CYTOCHROME P450 FAMILY 4"/>
    <property type="match status" value="1"/>
</dbReference>
<dbReference type="Gene3D" id="1.10.630.10">
    <property type="entry name" value="Cytochrome P450"/>
    <property type="match status" value="1"/>
</dbReference>
<keyword evidence="2" id="KW-0349">Heme</keyword>
<dbReference type="InterPro" id="IPR036396">
    <property type="entry name" value="Cyt_P450_sf"/>
</dbReference>
<name>A0ABM4BR14_HYDVU</name>
<evidence type="ECO:0000256" key="6">
    <source>
        <dbReference type="ARBA" id="ARBA00023033"/>
    </source>
</evidence>
<keyword evidence="3" id="KW-0479">Metal-binding</keyword>
<keyword evidence="4" id="KW-0560">Oxidoreductase</keyword>
<keyword evidence="5" id="KW-0408">Iron</keyword>
<organism evidence="7 8">
    <name type="scientific">Hydra vulgaris</name>
    <name type="common">Hydra</name>
    <name type="synonym">Hydra attenuata</name>
    <dbReference type="NCBI Taxonomy" id="6087"/>
    <lineage>
        <taxon>Eukaryota</taxon>
        <taxon>Metazoa</taxon>
        <taxon>Cnidaria</taxon>
        <taxon>Hydrozoa</taxon>
        <taxon>Hydroidolina</taxon>
        <taxon>Anthoathecata</taxon>
        <taxon>Aplanulata</taxon>
        <taxon>Hydridae</taxon>
        <taxon>Hydra</taxon>
    </lineage>
</organism>
<sequence>MFLKCLALIILFIGLFFLRYLLKRIFHPLKLLPSPKEQLITGHISHFQSRDHFSTYLGFNEKFKEEGLCTLDTLYVPRYVYLIAPEFIKKIFADGKLFQRATSLKILAPLIGNSMLTSNYEDHHWQRKLFNGAFTSQQLKNYFPAFLTHTDLLTKLWSYTCDKESGTNLTVLNDLSNLSFDIIGDVGFGYQFNTITSHSGNEFTSAFRYLAELQHNASVFSKVLISCFPFLAQFLLLFGKRRKLIQIVHKTLNKLIEKRKKEIDDGISTEEKDIITIVLKDQQQESSKLTNDLIRDNLLLFLIAGHETTSTAMTWCLYMLGTNLEVQEKLREEIQKNILDIKNITFEEILSLKYLDCVVKETLRLHGPAPILGRRNINATKFGEYEIPANTVLRTHVSTLHMNETIYPDPHSFKPERFMTGEIPATFYLTFGHGIYNCIGKNFALLEIKTFLVKALLQFEFSVDPKHINYTKVIWLTTITAEPLSIRVKPIID</sequence>
<dbReference type="GeneID" id="100206567"/>
<proteinExistence type="inferred from homology"/>
<dbReference type="PRINTS" id="PR00385">
    <property type="entry name" value="P450"/>
</dbReference>
<gene>
    <name evidence="8" type="primary">LOC100206567</name>
</gene>
<keyword evidence="6" id="KW-0503">Monooxygenase</keyword>
<reference evidence="8" key="1">
    <citation type="submission" date="2025-08" db="UniProtKB">
        <authorList>
            <consortium name="RefSeq"/>
        </authorList>
    </citation>
    <scope>IDENTIFICATION</scope>
</reference>
<evidence type="ECO:0000256" key="4">
    <source>
        <dbReference type="ARBA" id="ARBA00023002"/>
    </source>
</evidence>
<evidence type="ECO:0000313" key="7">
    <source>
        <dbReference type="Proteomes" id="UP001652625"/>
    </source>
</evidence>
<keyword evidence="7" id="KW-1185">Reference proteome</keyword>
<evidence type="ECO:0000256" key="5">
    <source>
        <dbReference type="ARBA" id="ARBA00023004"/>
    </source>
</evidence>
<dbReference type="InterPro" id="IPR002403">
    <property type="entry name" value="Cyt_P450_E_grp-IV"/>
</dbReference>
<accession>A0ABM4BR14</accession>